<dbReference type="InterPro" id="IPR020449">
    <property type="entry name" value="Tscrpt_reg_AraC-type_HTH"/>
</dbReference>
<dbReference type="InterPro" id="IPR050204">
    <property type="entry name" value="AraC_XylS_family_regulators"/>
</dbReference>
<dbReference type="Pfam" id="PF12833">
    <property type="entry name" value="HTH_18"/>
    <property type="match status" value="1"/>
</dbReference>
<evidence type="ECO:0000256" key="3">
    <source>
        <dbReference type="ARBA" id="ARBA00023163"/>
    </source>
</evidence>
<proteinExistence type="predicted"/>
<feature type="domain" description="HTH araC/xylS-type" evidence="4">
    <location>
        <begin position="247"/>
        <end position="348"/>
    </location>
</feature>
<keyword evidence="1" id="KW-0805">Transcription regulation</keyword>
<reference evidence="6" key="1">
    <citation type="submission" date="2018-06" db="EMBL/GenBank/DDBJ databases">
        <authorList>
            <person name="Helene L.C."/>
            <person name="Dall'Agnol R."/>
            <person name="Delamuta J.R."/>
            <person name="Hungria M."/>
        </authorList>
    </citation>
    <scope>NUCLEOTIDE SEQUENCE [LARGE SCALE GENOMIC DNA]</scope>
    <source>
        <strain evidence="6">CNPSo 3140</strain>
    </source>
</reference>
<evidence type="ECO:0000313" key="6">
    <source>
        <dbReference type="Proteomes" id="UP000251956"/>
    </source>
</evidence>
<evidence type="ECO:0000313" key="5">
    <source>
        <dbReference type="EMBL" id="RAZ76003.1"/>
    </source>
</evidence>
<dbReference type="Proteomes" id="UP000251956">
    <property type="component" value="Unassembled WGS sequence"/>
</dbReference>
<keyword evidence="6" id="KW-1185">Reference proteome</keyword>
<sequence length="354" mass="39799">MLSMLTYWLHRRCRCVSIPRKEGHEKGPRKDGTKLMEETMPGHHVSVADGEAFLSASRMLFGPITQRFARGEAPSLPKLVSVNLGSCRLSEIRAKSHLVVNDRAFWRSFDPDAIKILMQLKGRSRFEQQQVAVDLGPRAAIIYDPVRAYSLQNLSDVDQLILQVPRSTFGDETLARLSAPVPLPGEGDSLTHIVSGLMQMAIGEAHKLDEASCRRVGESLIQLVNGLIQAKPMAPEFRRSPLEALRERIVAYIDANLARSSLSAEDIAHHMGCSRRYLHRAFEGEGMTLERFVWDRRLERSKEELLSPARASVSISEIAFACGFNSSAHFSRAFKSKYDVSPRELRERVRLVVH</sequence>
<dbReference type="PANTHER" id="PTHR46796:SF6">
    <property type="entry name" value="ARAC SUBFAMILY"/>
    <property type="match status" value="1"/>
</dbReference>
<dbReference type="InterPro" id="IPR018062">
    <property type="entry name" value="HTH_AraC-typ_CS"/>
</dbReference>
<name>A0A330GQT7_9HYPH</name>
<dbReference type="InterPro" id="IPR035418">
    <property type="entry name" value="AraC-bd_2"/>
</dbReference>
<gene>
    <name evidence="5" type="ORF">DPM35_14845</name>
</gene>
<keyword evidence="2" id="KW-0238">DNA-binding</keyword>
<reference evidence="5 6" key="2">
    <citation type="submission" date="2018-07" db="EMBL/GenBank/DDBJ databases">
        <title>Diversity of Mesorhizobium strains in Brazil.</title>
        <authorList>
            <person name="Helene L.C.F."/>
            <person name="Dall'Agnol R."/>
            <person name="Delamuta J.R.M."/>
            <person name="Hungria M."/>
        </authorList>
    </citation>
    <scope>NUCLEOTIDE SEQUENCE [LARGE SCALE GENOMIC DNA]</scope>
    <source>
        <strain evidence="5 6">CNPSo 3140</strain>
    </source>
</reference>
<evidence type="ECO:0000256" key="1">
    <source>
        <dbReference type="ARBA" id="ARBA00023015"/>
    </source>
</evidence>
<dbReference type="InterPro" id="IPR009057">
    <property type="entry name" value="Homeodomain-like_sf"/>
</dbReference>
<dbReference type="GO" id="GO:0003700">
    <property type="term" value="F:DNA-binding transcription factor activity"/>
    <property type="evidence" value="ECO:0007669"/>
    <property type="project" value="InterPro"/>
</dbReference>
<comment type="caution">
    <text evidence="5">The sequence shown here is derived from an EMBL/GenBank/DDBJ whole genome shotgun (WGS) entry which is preliminary data.</text>
</comment>
<dbReference type="AlphaFoldDB" id="A0A330GQT7"/>
<organism evidence="5 6">
    <name type="scientific">Mesorhizobium atlanticum</name>
    <dbReference type="NCBI Taxonomy" id="2233532"/>
    <lineage>
        <taxon>Bacteria</taxon>
        <taxon>Pseudomonadati</taxon>
        <taxon>Pseudomonadota</taxon>
        <taxon>Alphaproteobacteria</taxon>
        <taxon>Hyphomicrobiales</taxon>
        <taxon>Phyllobacteriaceae</taxon>
        <taxon>Mesorhizobium</taxon>
    </lineage>
</organism>
<evidence type="ECO:0000259" key="4">
    <source>
        <dbReference type="PROSITE" id="PS01124"/>
    </source>
</evidence>
<dbReference type="SUPFAM" id="SSF46689">
    <property type="entry name" value="Homeodomain-like"/>
    <property type="match status" value="1"/>
</dbReference>
<dbReference type="GO" id="GO:0043565">
    <property type="term" value="F:sequence-specific DNA binding"/>
    <property type="evidence" value="ECO:0007669"/>
    <property type="project" value="InterPro"/>
</dbReference>
<dbReference type="EMBL" id="QMBQ01000004">
    <property type="protein sequence ID" value="RAZ76003.1"/>
    <property type="molecule type" value="Genomic_DNA"/>
</dbReference>
<dbReference type="PANTHER" id="PTHR46796">
    <property type="entry name" value="HTH-TYPE TRANSCRIPTIONAL ACTIVATOR RHAS-RELATED"/>
    <property type="match status" value="1"/>
</dbReference>
<evidence type="ECO:0000256" key="2">
    <source>
        <dbReference type="ARBA" id="ARBA00023125"/>
    </source>
</evidence>
<dbReference type="Pfam" id="PF14525">
    <property type="entry name" value="AraC_binding_2"/>
    <property type="match status" value="1"/>
</dbReference>
<dbReference type="SMART" id="SM00342">
    <property type="entry name" value="HTH_ARAC"/>
    <property type="match status" value="1"/>
</dbReference>
<dbReference type="Gene3D" id="1.10.10.60">
    <property type="entry name" value="Homeodomain-like"/>
    <property type="match status" value="1"/>
</dbReference>
<dbReference type="PROSITE" id="PS00041">
    <property type="entry name" value="HTH_ARAC_FAMILY_1"/>
    <property type="match status" value="1"/>
</dbReference>
<protein>
    <recommendedName>
        <fullName evidence="4">HTH araC/xylS-type domain-containing protein</fullName>
    </recommendedName>
</protein>
<accession>A0A330GQT7</accession>
<keyword evidence="3" id="KW-0804">Transcription</keyword>
<dbReference type="PROSITE" id="PS01124">
    <property type="entry name" value="HTH_ARAC_FAMILY_2"/>
    <property type="match status" value="1"/>
</dbReference>
<dbReference type="OrthoDB" id="252470at2"/>
<dbReference type="PRINTS" id="PR00032">
    <property type="entry name" value="HTHARAC"/>
</dbReference>
<dbReference type="InterPro" id="IPR018060">
    <property type="entry name" value="HTH_AraC"/>
</dbReference>